<gene>
    <name evidence="6" type="ORF">HOLleu_27968</name>
</gene>
<protein>
    <submittedName>
        <fullName evidence="6">LHFPL tetraspan subfamily member 6 protein</fullName>
    </submittedName>
</protein>
<feature type="transmembrane region" description="Helical" evidence="5">
    <location>
        <begin position="150"/>
        <end position="172"/>
    </location>
</feature>
<evidence type="ECO:0000256" key="5">
    <source>
        <dbReference type="SAM" id="Phobius"/>
    </source>
</evidence>
<evidence type="ECO:0000256" key="4">
    <source>
        <dbReference type="ARBA" id="ARBA00023136"/>
    </source>
</evidence>
<proteinExistence type="predicted"/>
<comment type="subcellular location">
    <subcellularLocation>
        <location evidence="1">Membrane</location>
        <topology evidence="1">Multi-pass membrane protein</topology>
    </subcellularLocation>
</comment>
<evidence type="ECO:0000256" key="1">
    <source>
        <dbReference type="ARBA" id="ARBA00004141"/>
    </source>
</evidence>
<dbReference type="Gene3D" id="1.20.140.150">
    <property type="match status" value="1"/>
</dbReference>
<keyword evidence="7" id="KW-1185">Reference proteome</keyword>
<keyword evidence="4 5" id="KW-0472">Membrane</keyword>
<evidence type="ECO:0000313" key="6">
    <source>
        <dbReference type="EMBL" id="KAJ8031285.1"/>
    </source>
</evidence>
<dbReference type="EMBL" id="JAIZAY010000013">
    <property type="protein sequence ID" value="KAJ8031285.1"/>
    <property type="molecule type" value="Genomic_DNA"/>
</dbReference>
<accession>A0A9Q1BR74</accession>
<dbReference type="Proteomes" id="UP001152320">
    <property type="component" value="Chromosome 13"/>
</dbReference>
<dbReference type="PANTHER" id="PTHR12489">
    <property type="entry name" value="LIPOMA HMGIC FUSION PARTNER-LIKE PROTEIN"/>
    <property type="match status" value="1"/>
</dbReference>
<evidence type="ECO:0000256" key="2">
    <source>
        <dbReference type="ARBA" id="ARBA00022692"/>
    </source>
</evidence>
<organism evidence="6 7">
    <name type="scientific">Holothuria leucospilota</name>
    <name type="common">Black long sea cucumber</name>
    <name type="synonym">Mertensiothuria leucospilota</name>
    <dbReference type="NCBI Taxonomy" id="206669"/>
    <lineage>
        <taxon>Eukaryota</taxon>
        <taxon>Metazoa</taxon>
        <taxon>Echinodermata</taxon>
        <taxon>Eleutherozoa</taxon>
        <taxon>Echinozoa</taxon>
        <taxon>Holothuroidea</taxon>
        <taxon>Aspidochirotacea</taxon>
        <taxon>Aspidochirotida</taxon>
        <taxon>Holothuriidae</taxon>
        <taxon>Holothuria</taxon>
    </lineage>
</organism>
<name>A0A9Q1BR74_HOLLE</name>
<dbReference type="Pfam" id="PF10242">
    <property type="entry name" value="L_HMGIC_fpl"/>
    <property type="match status" value="1"/>
</dbReference>
<dbReference type="OrthoDB" id="10058792at2759"/>
<feature type="transmembrane region" description="Helical" evidence="5">
    <location>
        <begin position="77"/>
        <end position="100"/>
    </location>
</feature>
<dbReference type="InterPro" id="IPR019372">
    <property type="entry name" value="LHFPL"/>
</dbReference>
<dbReference type="AlphaFoldDB" id="A0A9Q1BR74"/>
<dbReference type="GO" id="GO:0016020">
    <property type="term" value="C:membrane"/>
    <property type="evidence" value="ECO:0007669"/>
    <property type="project" value="UniProtKB-SubCell"/>
</dbReference>
<keyword evidence="2 5" id="KW-0812">Transmembrane</keyword>
<dbReference type="PANTHER" id="PTHR12489:SF16">
    <property type="entry name" value="LHFPL TETRASPAN SUBFAMILY MEMBER 6 PROTEIN-RELATED"/>
    <property type="match status" value="1"/>
</dbReference>
<keyword evidence="3 5" id="KW-1133">Transmembrane helix</keyword>
<sequence length="194" mass="21408">MNTAWYNQIPPRSPNRVPHYPMSVRALEPGTYIKRSTQTLASGRSGHLYHSRSGNLSVYSSQNVDLRMSCGLTAVGVIWAFVSILGTAASCVGFFLPYWLEGTLGNTSYPVHFGVFRRCNYLVNNEAMIQCGHYTTFADIPTMTWKICTIVIGLGCVISLFVSFCALLACCVRDFVTRRVGRVCGVLQFIAGLS</sequence>
<comment type="caution">
    <text evidence="6">The sequence shown here is derived from an EMBL/GenBank/DDBJ whole genome shotgun (WGS) entry which is preliminary data.</text>
</comment>
<evidence type="ECO:0000313" key="7">
    <source>
        <dbReference type="Proteomes" id="UP001152320"/>
    </source>
</evidence>
<evidence type="ECO:0000256" key="3">
    <source>
        <dbReference type="ARBA" id="ARBA00022989"/>
    </source>
</evidence>
<reference evidence="6" key="1">
    <citation type="submission" date="2021-10" db="EMBL/GenBank/DDBJ databases">
        <title>Tropical sea cucumber genome reveals ecological adaptation and Cuvierian tubules defense mechanism.</title>
        <authorList>
            <person name="Chen T."/>
        </authorList>
    </citation>
    <scope>NUCLEOTIDE SEQUENCE</scope>
    <source>
        <strain evidence="6">Nanhai2018</strain>
        <tissue evidence="6">Muscle</tissue>
    </source>
</reference>